<dbReference type="InterPro" id="IPR057407">
    <property type="entry name" value="HEAT_TANGO6"/>
</dbReference>
<evidence type="ECO:0000256" key="1">
    <source>
        <dbReference type="ARBA" id="ARBA00005724"/>
    </source>
</evidence>
<evidence type="ECO:0000256" key="3">
    <source>
        <dbReference type="SAM" id="MobiDB-lite"/>
    </source>
</evidence>
<evidence type="ECO:0000259" key="5">
    <source>
        <dbReference type="Pfam" id="PF10363"/>
    </source>
</evidence>
<dbReference type="AlphaFoldDB" id="A0AAN8PA87"/>
<evidence type="ECO:0000313" key="9">
    <source>
        <dbReference type="Proteomes" id="UP001372834"/>
    </source>
</evidence>
<feature type="domain" description="RNA polymerase II assembly factor Rtp1 C-terminal" evidence="5">
    <location>
        <begin position="769"/>
        <end position="877"/>
    </location>
</feature>
<dbReference type="SUPFAM" id="SSF48371">
    <property type="entry name" value="ARM repeat"/>
    <property type="match status" value="2"/>
</dbReference>
<dbReference type="Gene3D" id="1.25.10.10">
    <property type="entry name" value="Leucine-rich Repeat Variant"/>
    <property type="match status" value="1"/>
</dbReference>
<dbReference type="InterPro" id="IPR011989">
    <property type="entry name" value="ARM-like"/>
</dbReference>
<dbReference type="EMBL" id="JAWJWE010000038">
    <property type="protein sequence ID" value="KAK6623218.1"/>
    <property type="molecule type" value="Genomic_DNA"/>
</dbReference>
<dbReference type="InterPro" id="IPR039600">
    <property type="entry name" value="TANGO6/Rtp1"/>
</dbReference>
<evidence type="ECO:0000259" key="7">
    <source>
        <dbReference type="Pfam" id="PF25267"/>
    </source>
</evidence>
<feature type="domain" description="RNA polymerase II assembly factor Rtp1 C-terminal" evidence="4">
    <location>
        <begin position="970"/>
        <end position="1001"/>
    </location>
</feature>
<dbReference type="InterPro" id="IPR019414">
    <property type="entry name" value="Rtp1_C2"/>
</dbReference>
<comment type="similarity">
    <text evidence="1">Belongs to the Tango6 family.</text>
</comment>
<dbReference type="Pfam" id="PF10363">
    <property type="entry name" value="RTP1_C1"/>
    <property type="match status" value="1"/>
</dbReference>
<dbReference type="Pfam" id="PF25267">
    <property type="entry name" value="TANGO6_N"/>
    <property type="match status" value="1"/>
</dbReference>
<evidence type="ECO:0000313" key="8">
    <source>
        <dbReference type="EMBL" id="KAK6623218.1"/>
    </source>
</evidence>
<feature type="domain" description="TANGO6 N-terminal" evidence="7">
    <location>
        <begin position="82"/>
        <end position="264"/>
    </location>
</feature>
<dbReference type="Proteomes" id="UP001372834">
    <property type="component" value="Unassembled WGS sequence"/>
</dbReference>
<protein>
    <submittedName>
        <fullName evidence="8">Uncharacterized protein</fullName>
    </submittedName>
</protein>
<dbReference type="PANTHER" id="PTHR20959">
    <property type="entry name" value="TRANSPORT AND GOLGI ORGANIZATION PROTEIN 6 FAMILY MEMBER"/>
    <property type="match status" value="1"/>
</dbReference>
<dbReference type="Pfam" id="PF23565">
    <property type="entry name" value="ARM_TANGO6"/>
    <property type="match status" value="1"/>
</dbReference>
<reference evidence="8 9" key="1">
    <citation type="submission" date="2023-10" db="EMBL/GenBank/DDBJ databases">
        <title>Genomes of two closely related lineages of the louse Polyplax serrata with different host specificities.</title>
        <authorList>
            <person name="Martinu J."/>
            <person name="Tarabai H."/>
            <person name="Stefka J."/>
            <person name="Hypsa V."/>
        </authorList>
    </citation>
    <scope>NUCLEOTIDE SEQUENCE [LARGE SCALE GENOMIC DNA]</scope>
    <source>
        <strain evidence="8">HR10_N</strain>
    </source>
</reference>
<dbReference type="PANTHER" id="PTHR20959:SF1">
    <property type="entry name" value="TRANSPORT AND GOLGI ORGANIZATION PROTEIN 6 HOMOLOG"/>
    <property type="match status" value="1"/>
</dbReference>
<comment type="caution">
    <text evidence="8">The sequence shown here is derived from an EMBL/GenBank/DDBJ whole genome shotgun (WGS) entry which is preliminary data.</text>
</comment>
<dbReference type="Pfam" id="PF10304">
    <property type="entry name" value="RTP1_C2"/>
    <property type="match status" value="1"/>
</dbReference>
<feature type="domain" description="TANGO6 HEAT repeat" evidence="6">
    <location>
        <begin position="270"/>
        <end position="493"/>
    </location>
</feature>
<accession>A0AAN8PA87</accession>
<feature type="coiled-coil region" evidence="2">
    <location>
        <begin position="747"/>
        <end position="777"/>
    </location>
</feature>
<dbReference type="InterPro" id="IPR057347">
    <property type="entry name" value="TANGO6_N"/>
</dbReference>
<keyword evidence="2" id="KW-0175">Coiled coil</keyword>
<feature type="region of interest" description="Disordered" evidence="3">
    <location>
        <begin position="709"/>
        <end position="743"/>
    </location>
</feature>
<evidence type="ECO:0000256" key="2">
    <source>
        <dbReference type="SAM" id="Coils"/>
    </source>
</evidence>
<dbReference type="InterPro" id="IPR016024">
    <property type="entry name" value="ARM-type_fold"/>
</dbReference>
<gene>
    <name evidence="8" type="ORF">RUM43_009070</name>
</gene>
<evidence type="ECO:0000259" key="4">
    <source>
        <dbReference type="Pfam" id="PF10304"/>
    </source>
</evidence>
<dbReference type="GO" id="GO:0009306">
    <property type="term" value="P:protein secretion"/>
    <property type="evidence" value="ECO:0007669"/>
    <property type="project" value="TreeGrafter"/>
</dbReference>
<sequence length="1025" mass="115597">MNQSEILEAISILVQLPGSVGTKTDHLEHLHKNVKKATEILPHCNNIIENVKKNTIINQFVTISLNVLEILSQLCNDDSSSSLLSVQQQQKIKILLQMIFSLGVAPGLLKGVNTPLKNKTVQLYLHNLEEMKLIESYKLMTKVVRTLIPILSVPSLRALIIAHLGDLISVLLQVNYAGTLKKPVSNSLDGAEASKDKKFVMTEETYGKLIRDRNEFKETYQKLVENLYKPLVIKELLVLLAPTKAIESGEVTDPPPWLKRAISQQLTSYLISPGGVSLVMRAVCESSSDNVDWSKVDVLAKLISTVHGNLSDEEFYAKIGPQVISLLSMTGSYCIPVAKNCIRRIHQQNSTTCNRYIFQPLFDVFIMCSKPVAKNFKGTLISEDSLSKCIDHLTKCFAPGSKESSVPIAVLIKIVKIIYKLYMKVAKSPYQHKSAIQDLLTDFLNSQKDTRKLAKIYNALIFQEPHEEMLDMNEDLEFQFGPSGGVQVGKRQLDEEPAFPGREFQLEYETIGDHALDLLSEARDHSKKLLSDLFVILLSALSDFHDHKIEMADTNPGILSVDELLVFLMRISQKRIITIKLLAVLAENDKVTETIQEKPEIVFQFVKNLLASKAKDILHGEKDRSSSQEEEDPLEDSTREDAEDLFVALAVVDLMTVNVKTNSDRWDTCKALLSSLETIKDNCQEENVKYYSELLFNRISTRGAVSGAKKPQIRPFSGEKVSSNAKRMVGGTPENVDDRKTRGQSKVKEKKKLIVELEEKENEKSELNVLLEEVKSEDVPTRGHAIIELAKYIRRKDERTMEKKEYVFSLLKCNLRHEDSYIYLSAINSLEAIAAVQNPEKILELLCEEYTEHKKDDTEIQSKIGEVLMRITRNLGDVAPKYKALLINTFLFGVKSTDEFLRVSSLSNLGELVRILRCSVGSVLQEVFVCVKAIVTTDKSVMARRAAVMVIQFLLKGITTDTFMILEYVIRDLFRALIHVYKTDRDDVTRLHAQLALDEINRLVRPSLEGSTKLEKHIGILGLPR</sequence>
<proteinExistence type="inferred from homology"/>
<name>A0AAN8PA87_POLSC</name>
<organism evidence="8 9">
    <name type="scientific">Polyplax serrata</name>
    <name type="common">Common mouse louse</name>
    <dbReference type="NCBI Taxonomy" id="468196"/>
    <lineage>
        <taxon>Eukaryota</taxon>
        <taxon>Metazoa</taxon>
        <taxon>Ecdysozoa</taxon>
        <taxon>Arthropoda</taxon>
        <taxon>Hexapoda</taxon>
        <taxon>Insecta</taxon>
        <taxon>Pterygota</taxon>
        <taxon>Neoptera</taxon>
        <taxon>Paraneoptera</taxon>
        <taxon>Psocodea</taxon>
        <taxon>Troctomorpha</taxon>
        <taxon>Phthiraptera</taxon>
        <taxon>Anoplura</taxon>
        <taxon>Polyplacidae</taxon>
        <taxon>Polyplax</taxon>
    </lineage>
</organism>
<dbReference type="InterPro" id="IPR019451">
    <property type="entry name" value="Rtp1_C1"/>
</dbReference>
<evidence type="ECO:0000259" key="6">
    <source>
        <dbReference type="Pfam" id="PF23565"/>
    </source>
</evidence>
<feature type="region of interest" description="Disordered" evidence="3">
    <location>
        <begin position="620"/>
        <end position="639"/>
    </location>
</feature>